<dbReference type="Pfam" id="PF00348">
    <property type="entry name" value="polyprenyl_synt"/>
    <property type="match status" value="1"/>
</dbReference>
<dbReference type="EMBL" id="JBHUEH010000032">
    <property type="protein sequence ID" value="MFD1888279.1"/>
    <property type="molecule type" value="Genomic_DNA"/>
</dbReference>
<evidence type="ECO:0000256" key="6">
    <source>
        <dbReference type="RuleBase" id="RU004466"/>
    </source>
</evidence>
<dbReference type="PANTHER" id="PTHR12001">
    <property type="entry name" value="GERANYLGERANYL PYROPHOSPHATE SYNTHASE"/>
    <property type="match status" value="1"/>
</dbReference>
<gene>
    <name evidence="7" type="ORF">ACFSC9_22595</name>
</gene>
<evidence type="ECO:0000256" key="4">
    <source>
        <dbReference type="ARBA" id="ARBA00022723"/>
    </source>
</evidence>
<dbReference type="SUPFAM" id="SSF48576">
    <property type="entry name" value="Terpenoid synthases"/>
    <property type="match status" value="1"/>
</dbReference>
<keyword evidence="8" id="KW-1185">Reference proteome</keyword>
<comment type="similarity">
    <text evidence="2 6">Belongs to the FPP/GGPP synthase family.</text>
</comment>
<evidence type="ECO:0000256" key="1">
    <source>
        <dbReference type="ARBA" id="ARBA00001946"/>
    </source>
</evidence>
<protein>
    <submittedName>
        <fullName evidence="7">Polyprenyl synthetase family protein</fullName>
    </submittedName>
</protein>
<evidence type="ECO:0000256" key="3">
    <source>
        <dbReference type="ARBA" id="ARBA00022679"/>
    </source>
</evidence>
<evidence type="ECO:0000313" key="8">
    <source>
        <dbReference type="Proteomes" id="UP001597233"/>
    </source>
</evidence>
<dbReference type="InterPro" id="IPR000092">
    <property type="entry name" value="Polyprenyl_synt"/>
</dbReference>
<dbReference type="PROSITE" id="PS00723">
    <property type="entry name" value="POLYPRENYL_SYNTHASE_1"/>
    <property type="match status" value="1"/>
</dbReference>
<evidence type="ECO:0000313" key="7">
    <source>
        <dbReference type="EMBL" id="MFD1888279.1"/>
    </source>
</evidence>
<sequence length="348" mass="40133">MNLFYDKIMSVQPEGFLCNFNKRWDTHLSNINKKYIDSDQLSGGHRLRPLLCAWGALAGNYNSEYCINSILEGVLDTAVSTELIHKCSIIIDDIIDEDIARRGKPTFHVEHGSYESIVLVIQMLALSIKILNNSNKDRKANVGILNQSIDLISSTIFDMAKGTIDELLLDKEKIYKFIEIKKVVDMQTTSLIKNSFLLGYLSSSNPISQISNYVTEIGELLGFVFQLLNDAEVFSNNSFNIKYKGNLNFDLNKLRKNIIVSYIYNFANLSEKKTLRNIENLDFTFLENLYKKYNVEMYLIKRINIIKNNIIEDIEQIYILNGCLEWIDGIKIFLDYVMDYCLKRLISD</sequence>
<name>A0ABW4RQF5_9BACL</name>
<keyword evidence="4" id="KW-0479">Metal-binding</keyword>
<dbReference type="Proteomes" id="UP001597233">
    <property type="component" value="Unassembled WGS sequence"/>
</dbReference>
<comment type="cofactor">
    <cofactor evidence="1">
        <name>Mg(2+)</name>
        <dbReference type="ChEBI" id="CHEBI:18420"/>
    </cofactor>
</comment>
<accession>A0ABW4RQF5</accession>
<proteinExistence type="inferred from homology"/>
<reference evidence="8" key="1">
    <citation type="journal article" date="2019" name="Int. J. Syst. Evol. Microbiol.">
        <title>The Global Catalogue of Microorganisms (GCM) 10K type strain sequencing project: providing services to taxonomists for standard genome sequencing and annotation.</title>
        <authorList>
            <consortium name="The Broad Institute Genomics Platform"/>
            <consortium name="The Broad Institute Genome Sequencing Center for Infectious Disease"/>
            <person name="Wu L."/>
            <person name="Ma J."/>
        </authorList>
    </citation>
    <scope>NUCLEOTIDE SEQUENCE [LARGE SCALE GENOMIC DNA]</scope>
    <source>
        <strain evidence="8">CCUG 54950</strain>
    </source>
</reference>
<dbReference type="RefSeq" id="WP_347323008.1">
    <property type="nucleotide sequence ID" value="NZ_JBCGUH010000001.1"/>
</dbReference>
<dbReference type="InterPro" id="IPR033749">
    <property type="entry name" value="Polyprenyl_synt_CS"/>
</dbReference>
<dbReference type="PANTHER" id="PTHR12001:SF85">
    <property type="entry name" value="SHORT CHAIN ISOPRENYL DIPHOSPHATE SYNTHASE"/>
    <property type="match status" value="1"/>
</dbReference>
<organism evidence="7 8">
    <name type="scientific">Paenibacillus wenxiniae</name>
    <dbReference type="NCBI Taxonomy" id="1636843"/>
    <lineage>
        <taxon>Bacteria</taxon>
        <taxon>Bacillati</taxon>
        <taxon>Bacillota</taxon>
        <taxon>Bacilli</taxon>
        <taxon>Bacillales</taxon>
        <taxon>Paenibacillaceae</taxon>
        <taxon>Paenibacillus</taxon>
    </lineage>
</organism>
<comment type="caution">
    <text evidence="7">The sequence shown here is derived from an EMBL/GenBank/DDBJ whole genome shotgun (WGS) entry which is preliminary data.</text>
</comment>
<keyword evidence="3 6" id="KW-0808">Transferase</keyword>
<dbReference type="InterPro" id="IPR008949">
    <property type="entry name" value="Isoprenoid_synthase_dom_sf"/>
</dbReference>
<evidence type="ECO:0000256" key="2">
    <source>
        <dbReference type="ARBA" id="ARBA00006706"/>
    </source>
</evidence>
<keyword evidence="5" id="KW-0460">Magnesium</keyword>
<dbReference type="Gene3D" id="1.10.600.10">
    <property type="entry name" value="Farnesyl Diphosphate Synthase"/>
    <property type="match status" value="1"/>
</dbReference>
<evidence type="ECO:0000256" key="5">
    <source>
        <dbReference type="ARBA" id="ARBA00022842"/>
    </source>
</evidence>